<feature type="region of interest" description="Disordered" evidence="4">
    <location>
        <begin position="422"/>
        <end position="450"/>
    </location>
</feature>
<feature type="region of interest" description="Disordered" evidence="4">
    <location>
        <begin position="185"/>
        <end position="214"/>
    </location>
</feature>
<evidence type="ECO:0000256" key="5">
    <source>
        <dbReference type="SAM" id="Phobius"/>
    </source>
</evidence>
<name>A0A1H1EWA9_9EURY</name>
<protein>
    <submittedName>
        <fullName evidence="9">Methyl-accepting chemotaxis protein</fullName>
    </submittedName>
</protein>
<feature type="transmembrane region" description="Helical" evidence="5">
    <location>
        <begin position="6"/>
        <end position="24"/>
    </location>
</feature>
<feature type="region of interest" description="Disordered" evidence="4">
    <location>
        <begin position="482"/>
        <end position="508"/>
    </location>
</feature>
<evidence type="ECO:0000259" key="7">
    <source>
        <dbReference type="PROSITE" id="PS50885"/>
    </source>
</evidence>
<dbReference type="OrthoDB" id="8523at2157"/>
<dbReference type="InterPro" id="IPR004089">
    <property type="entry name" value="MCPsignal_dom"/>
</dbReference>
<evidence type="ECO:0000256" key="1">
    <source>
        <dbReference type="ARBA" id="ARBA00023224"/>
    </source>
</evidence>
<dbReference type="CDD" id="cd11386">
    <property type="entry name" value="MCP_signal"/>
    <property type="match status" value="1"/>
</dbReference>
<dbReference type="GO" id="GO:0006935">
    <property type="term" value="P:chemotaxis"/>
    <property type="evidence" value="ECO:0007669"/>
    <property type="project" value="InterPro"/>
</dbReference>
<feature type="compositionally biased region" description="Low complexity" evidence="4">
    <location>
        <begin position="482"/>
        <end position="494"/>
    </location>
</feature>
<evidence type="ECO:0000256" key="3">
    <source>
        <dbReference type="PROSITE-ProRule" id="PRU00284"/>
    </source>
</evidence>
<feature type="compositionally biased region" description="Basic and acidic residues" evidence="4">
    <location>
        <begin position="422"/>
        <end position="432"/>
    </location>
</feature>
<dbReference type="GO" id="GO:0016020">
    <property type="term" value="C:membrane"/>
    <property type="evidence" value="ECO:0007669"/>
    <property type="project" value="InterPro"/>
</dbReference>
<dbReference type="InterPro" id="IPR004090">
    <property type="entry name" value="Chemotax_Me-accpt_rcpt"/>
</dbReference>
<evidence type="ECO:0000313" key="9">
    <source>
        <dbReference type="EMBL" id="SDQ92804.1"/>
    </source>
</evidence>
<comment type="similarity">
    <text evidence="2">Belongs to the methyl-accepting chemotaxis (MCP) protein family.</text>
</comment>
<dbReference type="Proteomes" id="UP000199289">
    <property type="component" value="Unassembled WGS sequence"/>
</dbReference>
<dbReference type="PROSITE" id="PS50885">
    <property type="entry name" value="HAMP"/>
    <property type="match status" value="1"/>
</dbReference>
<dbReference type="SMART" id="SM00283">
    <property type="entry name" value="MA"/>
    <property type="match status" value="1"/>
</dbReference>
<keyword evidence="5" id="KW-0472">Membrane</keyword>
<feature type="domain" description="HAMP" evidence="7">
    <location>
        <begin position="116"/>
        <end position="169"/>
    </location>
</feature>
<feature type="domain" description="Methyl-accepting transducer" evidence="6">
    <location>
        <begin position="188"/>
        <end position="424"/>
    </location>
</feature>
<reference evidence="8 11" key="3">
    <citation type="submission" date="2018-07" db="EMBL/GenBank/DDBJ databases">
        <title>Genome sequence of extremly halophilic archaeon Halopelagius longus strain BC12-B1.</title>
        <authorList>
            <person name="Zhang X."/>
        </authorList>
    </citation>
    <scope>NUCLEOTIDE SEQUENCE [LARGE SCALE GENOMIC DNA]</scope>
    <source>
        <strain evidence="8 11">BC12-B1</strain>
    </source>
</reference>
<gene>
    <name evidence="8" type="ORF">DWB78_09350</name>
    <name evidence="9" type="ORF">SAMN05216278_3087</name>
</gene>
<feature type="transmembrane region" description="Helical" evidence="5">
    <location>
        <begin position="36"/>
        <end position="55"/>
    </location>
</feature>
<proteinExistence type="inferred from homology"/>
<keyword evidence="1 3" id="KW-0807">Transducer</keyword>
<dbReference type="Pfam" id="PF00015">
    <property type="entry name" value="MCPsignal"/>
    <property type="match status" value="1"/>
</dbReference>
<dbReference type="Gene3D" id="1.10.287.950">
    <property type="entry name" value="Methyl-accepting chemotaxis protein"/>
    <property type="match status" value="1"/>
</dbReference>
<dbReference type="PRINTS" id="PR00260">
    <property type="entry name" value="CHEMTRNSDUCR"/>
</dbReference>
<organism evidence="9 10">
    <name type="scientific">Halopelagius longus</name>
    <dbReference type="NCBI Taxonomy" id="1236180"/>
    <lineage>
        <taxon>Archaea</taxon>
        <taxon>Methanobacteriati</taxon>
        <taxon>Methanobacteriota</taxon>
        <taxon>Stenosarchaea group</taxon>
        <taxon>Halobacteria</taxon>
        <taxon>Halobacteriales</taxon>
        <taxon>Haloferacaceae</taxon>
    </lineage>
</organism>
<dbReference type="GO" id="GO:0007165">
    <property type="term" value="P:signal transduction"/>
    <property type="evidence" value="ECO:0007669"/>
    <property type="project" value="UniProtKB-KW"/>
</dbReference>
<dbReference type="EMBL" id="FNKQ01000003">
    <property type="protein sequence ID" value="SDQ92804.1"/>
    <property type="molecule type" value="Genomic_DNA"/>
</dbReference>
<sequence length="508" mass="52523">MVELVAFFDVVGTLAFLGAVVVSLKAYSETDAEAGFWLNFALASLLGFLWTGVVAAEHLGVTLGGDVLDVASVSLLTATTAVFSVGATGTYAVVEDMKESRAREAVSREEAELLTRSLESKAAEFGRVMEDAAAGNLTARMDDGGDSEAMSRIADGFNAMMVELERTVVEIQSFGSDVASSTAEIDASTEEVKTASEEVSTAMTNVSTESDRQHDNLTEAADEMSTLSATVEEVAASATDVARTSGEAASLGTSGRASAEAALDEMGHIQRETERTVGEVEGLHAELTEIVSIVDLITEIAERTNLLALNASIEAARAGEAGKGFAVVAGEIKTLAGEAGDATGRIESLIGEIQSSAADTVDDMHAVGERVDSGTETVAAALTDLDEIADRVEDVNESIQEVDRATTEQATSTEEILRMVDEANRSGERTSEEVASVSAASEEQTASMSEVSHNINGLATAATELSGLLDRFEVSADGTVAGSAADASAASAGTHPARATDGGVPRTK</sequence>
<dbReference type="InterPro" id="IPR003660">
    <property type="entry name" value="HAMP_dom"/>
</dbReference>
<feature type="region of interest" description="Disordered" evidence="4">
    <location>
        <begin position="238"/>
        <end position="260"/>
    </location>
</feature>
<feature type="transmembrane region" description="Helical" evidence="5">
    <location>
        <begin position="75"/>
        <end position="94"/>
    </location>
</feature>
<dbReference type="GO" id="GO:0004888">
    <property type="term" value="F:transmembrane signaling receptor activity"/>
    <property type="evidence" value="ECO:0007669"/>
    <property type="project" value="InterPro"/>
</dbReference>
<keyword evidence="11" id="KW-1185">Reference proteome</keyword>
<evidence type="ECO:0000313" key="11">
    <source>
        <dbReference type="Proteomes" id="UP000255421"/>
    </source>
</evidence>
<keyword evidence="5" id="KW-0812">Transmembrane</keyword>
<evidence type="ECO:0000256" key="2">
    <source>
        <dbReference type="ARBA" id="ARBA00029447"/>
    </source>
</evidence>
<evidence type="ECO:0000313" key="10">
    <source>
        <dbReference type="Proteomes" id="UP000199289"/>
    </source>
</evidence>
<feature type="compositionally biased region" description="Polar residues" evidence="4">
    <location>
        <begin position="197"/>
        <end position="208"/>
    </location>
</feature>
<evidence type="ECO:0000313" key="8">
    <source>
        <dbReference type="EMBL" id="RDI71910.1"/>
    </source>
</evidence>
<evidence type="ECO:0000256" key="4">
    <source>
        <dbReference type="SAM" id="MobiDB-lite"/>
    </source>
</evidence>
<reference evidence="9" key="2">
    <citation type="submission" date="2016-10" db="EMBL/GenBank/DDBJ databases">
        <authorList>
            <person name="de Groot N.N."/>
        </authorList>
    </citation>
    <scope>NUCLEOTIDE SEQUENCE [LARGE SCALE GENOMIC DNA]</scope>
    <source>
        <strain evidence="9">CGMCC 1.12397</strain>
    </source>
</reference>
<accession>A0A1H1EWA9</accession>
<dbReference type="RefSeq" id="WP_092538548.1">
    <property type="nucleotide sequence ID" value="NZ_FNKQ01000003.1"/>
</dbReference>
<reference evidence="10" key="1">
    <citation type="submission" date="2016-10" db="EMBL/GenBank/DDBJ databases">
        <authorList>
            <person name="Varghese N."/>
            <person name="Submissions S."/>
        </authorList>
    </citation>
    <scope>NUCLEOTIDE SEQUENCE [LARGE SCALE GENOMIC DNA]</scope>
    <source>
        <strain evidence="10">CGMCC 1.12397</strain>
    </source>
</reference>
<dbReference type="SUPFAM" id="SSF58104">
    <property type="entry name" value="Methyl-accepting chemotaxis protein (MCP) signaling domain"/>
    <property type="match status" value="1"/>
</dbReference>
<dbReference type="EMBL" id="QQST01000001">
    <property type="protein sequence ID" value="RDI71910.1"/>
    <property type="molecule type" value="Genomic_DNA"/>
</dbReference>
<dbReference type="SMART" id="SM00304">
    <property type="entry name" value="HAMP"/>
    <property type="match status" value="1"/>
</dbReference>
<dbReference type="Proteomes" id="UP000255421">
    <property type="component" value="Unassembled WGS sequence"/>
</dbReference>
<dbReference type="PROSITE" id="PS50111">
    <property type="entry name" value="CHEMOTAXIS_TRANSDUC_2"/>
    <property type="match status" value="1"/>
</dbReference>
<dbReference type="AlphaFoldDB" id="A0A1H1EWA9"/>
<evidence type="ECO:0000259" key="6">
    <source>
        <dbReference type="PROSITE" id="PS50111"/>
    </source>
</evidence>
<feature type="compositionally biased region" description="Low complexity" evidence="4">
    <location>
        <begin position="433"/>
        <end position="447"/>
    </location>
</feature>
<keyword evidence="5" id="KW-1133">Transmembrane helix</keyword>
<dbReference type="PANTHER" id="PTHR32089">
    <property type="entry name" value="METHYL-ACCEPTING CHEMOTAXIS PROTEIN MCPB"/>
    <property type="match status" value="1"/>
</dbReference>
<dbReference type="PANTHER" id="PTHR32089:SF112">
    <property type="entry name" value="LYSOZYME-LIKE PROTEIN-RELATED"/>
    <property type="match status" value="1"/>
</dbReference>